<feature type="transmembrane region" description="Helical" evidence="8">
    <location>
        <begin position="135"/>
        <end position="158"/>
    </location>
</feature>
<evidence type="ECO:0000256" key="4">
    <source>
        <dbReference type="ARBA" id="ARBA00022989"/>
    </source>
</evidence>
<reference evidence="10" key="3">
    <citation type="submission" date="2018-08" db="UniProtKB">
        <authorList>
            <consortium name="EnsemblPlants"/>
        </authorList>
    </citation>
    <scope>IDENTIFICATION</scope>
    <source>
        <strain evidence="10">cv. Bd21</strain>
    </source>
</reference>
<accession>I1I303</accession>
<evidence type="ECO:0000256" key="2">
    <source>
        <dbReference type="ARBA" id="ARBA00022692"/>
    </source>
</evidence>
<keyword evidence="3" id="KW-0732">Signal</keyword>
<evidence type="ECO:0000313" key="9">
    <source>
        <dbReference type="EMBL" id="KQJ96138.1"/>
    </source>
</evidence>
<dbReference type="EMBL" id="CM000882">
    <property type="protein sequence ID" value="KQJ96138.1"/>
    <property type="molecule type" value="Genomic_DNA"/>
</dbReference>
<evidence type="ECO:0000313" key="11">
    <source>
        <dbReference type="Proteomes" id="UP000008810"/>
    </source>
</evidence>
<reference evidence="9 10" key="1">
    <citation type="journal article" date="2010" name="Nature">
        <title>Genome sequencing and analysis of the model grass Brachypodium distachyon.</title>
        <authorList>
            <consortium name="International Brachypodium Initiative"/>
        </authorList>
    </citation>
    <scope>NUCLEOTIDE SEQUENCE [LARGE SCALE GENOMIC DNA]</scope>
    <source>
        <strain evidence="9">Bd21</strain>
        <strain evidence="10">cv. Bd21</strain>
    </source>
</reference>
<dbReference type="STRING" id="15368.I1I303"/>
<keyword evidence="2 8" id="KW-0812">Transmembrane</keyword>
<organism evidence="10">
    <name type="scientific">Brachypodium distachyon</name>
    <name type="common">Purple false brome</name>
    <name type="synonym">Trachynia distachya</name>
    <dbReference type="NCBI Taxonomy" id="15368"/>
    <lineage>
        <taxon>Eukaryota</taxon>
        <taxon>Viridiplantae</taxon>
        <taxon>Streptophyta</taxon>
        <taxon>Embryophyta</taxon>
        <taxon>Tracheophyta</taxon>
        <taxon>Spermatophyta</taxon>
        <taxon>Magnoliopsida</taxon>
        <taxon>Liliopsida</taxon>
        <taxon>Poales</taxon>
        <taxon>Poaceae</taxon>
        <taxon>BOP clade</taxon>
        <taxon>Pooideae</taxon>
        <taxon>Stipodae</taxon>
        <taxon>Brachypodieae</taxon>
        <taxon>Brachypodium</taxon>
    </lineage>
</organism>
<dbReference type="HOGENOM" id="CLU_1167257_0_0_1"/>
<dbReference type="PANTHER" id="PTHR31769">
    <property type="entry name" value="OS07G0462200 PROTEIN-RELATED"/>
    <property type="match status" value="1"/>
</dbReference>
<dbReference type="AlphaFoldDB" id="I1I303"/>
<feature type="region of interest" description="Disordered" evidence="7">
    <location>
        <begin position="185"/>
        <end position="235"/>
    </location>
</feature>
<keyword evidence="4 8" id="KW-1133">Transmembrane helix</keyword>
<dbReference type="RefSeq" id="XP_024317721.1">
    <property type="nucleotide sequence ID" value="XM_024461953.1"/>
</dbReference>
<evidence type="ECO:0000313" key="10">
    <source>
        <dbReference type="EnsemblPlants" id="KQJ96138"/>
    </source>
</evidence>
<dbReference type="EnsemblPlants" id="KQJ96138">
    <property type="protein sequence ID" value="KQJ96138"/>
    <property type="gene ID" value="BRADI_3g21240v3"/>
</dbReference>
<comment type="similarity">
    <text evidence="6">Belongs to the DESIGUAL family.</text>
</comment>
<reference evidence="9" key="2">
    <citation type="submission" date="2017-06" db="EMBL/GenBank/DDBJ databases">
        <title>WGS assembly of Brachypodium distachyon.</title>
        <authorList>
            <consortium name="The International Brachypodium Initiative"/>
            <person name="Lucas S."/>
            <person name="Harmon-Smith M."/>
            <person name="Lail K."/>
            <person name="Tice H."/>
            <person name="Grimwood J."/>
            <person name="Bruce D."/>
            <person name="Barry K."/>
            <person name="Shu S."/>
            <person name="Lindquist E."/>
            <person name="Wang M."/>
            <person name="Pitluck S."/>
            <person name="Vogel J.P."/>
            <person name="Garvin D.F."/>
            <person name="Mockler T.C."/>
            <person name="Schmutz J."/>
            <person name="Rokhsar D."/>
            <person name="Bevan M.W."/>
        </authorList>
    </citation>
    <scope>NUCLEOTIDE SEQUENCE</scope>
    <source>
        <strain evidence="9">Bd21</strain>
    </source>
</reference>
<dbReference type="Proteomes" id="UP000008810">
    <property type="component" value="Chromosome 3"/>
</dbReference>
<dbReference type="Gramene" id="KQJ96138">
    <property type="protein sequence ID" value="KQJ96138"/>
    <property type="gene ID" value="BRADI_3g21240v3"/>
</dbReference>
<evidence type="ECO:0000256" key="1">
    <source>
        <dbReference type="ARBA" id="ARBA00004127"/>
    </source>
</evidence>
<proteinExistence type="inferred from homology"/>
<gene>
    <name evidence="10" type="primary">LOC112271799</name>
    <name evidence="9" type="ORF">BRADI_3g21240v3</name>
</gene>
<evidence type="ECO:0000256" key="7">
    <source>
        <dbReference type="SAM" id="MobiDB-lite"/>
    </source>
</evidence>
<dbReference type="GO" id="GO:0012505">
    <property type="term" value="C:endomembrane system"/>
    <property type="evidence" value="ECO:0007669"/>
    <property type="project" value="UniProtKB-SubCell"/>
</dbReference>
<feature type="transmembrane region" description="Helical" evidence="8">
    <location>
        <begin position="89"/>
        <end position="115"/>
    </location>
</feature>
<comment type="subcellular location">
    <subcellularLocation>
        <location evidence="1">Endomembrane system</location>
        <topology evidence="1">Multi-pass membrane protein</topology>
    </subcellularLocation>
</comment>
<evidence type="ECO:0000256" key="6">
    <source>
        <dbReference type="ARBA" id="ARBA00029467"/>
    </source>
</evidence>
<dbReference type="eggNOG" id="ENOG502R58G">
    <property type="taxonomic scope" value="Eukaryota"/>
</dbReference>
<sequence length="235" mass="23804">MKKGVVVATAVVGVLGLVTVILGIAGAASTATSLVRIRRHSCEYQATSAVGCGVVASMLAFATQIIASAATGCCGCCRAWSIPSEAKRVVAIVLSTFSWFLALIVVILFIAAAILSTATDVSTNGSGRCVPPGTGPFVAATVLFIITVIFQIISYILLQATTAKPLGQESGIAVGKPAVELTEQNAAAVVDPPPSAPPVSSDQTTSPTPTMSNEANPRQPAVSPKANADHATSQV</sequence>
<dbReference type="InterPro" id="IPR052222">
    <property type="entry name" value="DESIGUAL"/>
</dbReference>
<feature type="compositionally biased region" description="Polar residues" evidence="7">
    <location>
        <begin position="203"/>
        <end position="216"/>
    </location>
</feature>
<keyword evidence="11" id="KW-1185">Reference proteome</keyword>
<keyword evidence="5 8" id="KW-0472">Membrane</keyword>
<name>I1I303_BRADI</name>
<feature type="transmembrane region" description="Helical" evidence="8">
    <location>
        <begin position="54"/>
        <end position="77"/>
    </location>
</feature>
<dbReference type="Pfam" id="PF06749">
    <property type="entry name" value="DUF1218"/>
    <property type="match status" value="1"/>
</dbReference>
<evidence type="ECO:0000256" key="5">
    <source>
        <dbReference type="ARBA" id="ARBA00023136"/>
    </source>
</evidence>
<dbReference type="InterPro" id="IPR009606">
    <property type="entry name" value="DEAL/Modifying_wall_lignin1/2"/>
</dbReference>
<evidence type="ECO:0000256" key="8">
    <source>
        <dbReference type="SAM" id="Phobius"/>
    </source>
</evidence>
<dbReference type="GeneID" id="112271799"/>
<protein>
    <submittedName>
        <fullName evidence="9 10">Uncharacterized protein</fullName>
    </submittedName>
</protein>
<dbReference type="OrthoDB" id="675987at2759"/>
<evidence type="ECO:0000256" key="3">
    <source>
        <dbReference type="ARBA" id="ARBA00022729"/>
    </source>
</evidence>
<dbReference type="OMA" id="CCRTWEL"/>